<keyword evidence="1" id="KW-1133">Transmembrane helix</keyword>
<gene>
    <name evidence="2" type="ORF">ABT188_00570</name>
</gene>
<feature type="transmembrane region" description="Helical" evidence="1">
    <location>
        <begin position="73"/>
        <end position="94"/>
    </location>
</feature>
<dbReference type="EMBL" id="JBEOZY010000001">
    <property type="protein sequence ID" value="MER6163088.1"/>
    <property type="molecule type" value="Genomic_DNA"/>
</dbReference>
<keyword evidence="3" id="KW-1185">Reference proteome</keyword>
<feature type="transmembrane region" description="Helical" evidence="1">
    <location>
        <begin position="39"/>
        <end position="61"/>
    </location>
</feature>
<reference evidence="2 3" key="1">
    <citation type="submission" date="2024-06" db="EMBL/GenBank/DDBJ databases">
        <title>The Natural Products Discovery Center: Release of the First 8490 Sequenced Strains for Exploring Actinobacteria Biosynthetic Diversity.</title>
        <authorList>
            <person name="Kalkreuter E."/>
            <person name="Kautsar S.A."/>
            <person name="Yang D."/>
            <person name="Bader C.D."/>
            <person name="Teijaro C.N."/>
            <person name="Fluegel L."/>
            <person name="Davis C.M."/>
            <person name="Simpson J.R."/>
            <person name="Lauterbach L."/>
            <person name="Steele A.D."/>
            <person name="Gui C."/>
            <person name="Meng S."/>
            <person name="Li G."/>
            <person name="Viehrig K."/>
            <person name="Ye F."/>
            <person name="Su P."/>
            <person name="Kiefer A.F."/>
            <person name="Nichols A."/>
            <person name="Cepeda A.J."/>
            <person name="Yan W."/>
            <person name="Fan B."/>
            <person name="Jiang Y."/>
            <person name="Adhikari A."/>
            <person name="Zheng C.-J."/>
            <person name="Schuster L."/>
            <person name="Cowan T.M."/>
            <person name="Smanski M.J."/>
            <person name="Chevrette M.G."/>
            <person name="De Carvalho L.P.S."/>
            <person name="Shen B."/>
        </authorList>
    </citation>
    <scope>NUCLEOTIDE SEQUENCE [LARGE SCALE GENOMIC DNA]</scope>
    <source>
        <strain evidence="2 3">NPDC001615</strain>
    </source>
</reference>
<evidence type="ECO:0000313" key="3">
    <source>
        <dbReference type="Proteomes" id="UP001496720"/>
    </source>
</evidence>
<keyword evidence="1" id="KW-0472">Membrane</keyword>
<protein>
    <recommendedName>
        <fullName evidence="4">Integral membrane protein</fullName>
    </recommendedName>
</protein>
<organism evidence="2 3">
    <name type="scientific">Streptomyces violaceorubidus</name>
    <dbReference type="NCBI Taxonomy" id="284042"/>
    <lineage>
        <taxon>Bacteria</taxon>
        <taxon>Bacillati</taxon>
        <taxon>Actinomycetota</taxon>
        <taxon>Actinomycetes</taxon>
        <taxon>Kitasatosporales</taxon>
        <taxon>Streptomycetaceae</taxon>
        <taxon>Streptomyces</taxon>
    </lineage>
</organism>
<accession>A0ABV1SN10</accession>
<keyword evidence="1" id="KW-0812">Transmembrane</keyword>
<sequence>MFIFAHRTMANTVFRKVTATTTLVPKHREGQHMSSHGSVIVLTCLVALLTGTLVAAAAGYLARRDHASYPAAITRAAVAFAATLTLATALATALHTATGQ</sequence>
<dbReference type="RefSeq" id="WP_352145301.1">
    <property type="nucleotide sequence ID" value="NZ_JBEOZY010000001.1"/>
</dbReference>
<name>A0ABV1SN10_9ACTN</name>
<dbReference type="Proteomes" id="UP001496720">
    <property type="component" value="Unassembled WGS sequence"/>
</dbReference>
<comment type="caution">
    <text evidence="2">The sequence shown here is derived from an EMBL/GenBank/DDBJ whole genome shotgun (WGS) entry which is preliminary data.</text>
</comment>
<evidence type="ECO:0000256" key="1">
    <source>
        <dbReference type="SAM" id="Phobius"/>
    </source>
</evidence>
<proteinExistence type="predicted"/>
<evidence type="ECO:0000313" key="2">
    <source>
        <dbReference type="EMBL" id="MER6163088.1"/>
    </source>
</evidence>
<evidence type="ECO:0008006" key="4">
    <source>
        <dbReference type="Google" id="ProtNLM"/>
    </source>
</evidence>